<dbReference type="EMBL" id="OJIN01000117">
    <property type="protein sequence ID" value="SPD73954.1"/>
    <property type="molecule type" value="Genomic_DNA"/>
</dbReference>
<dbReference type="AlphaFoldDB" id="A0A445MWP3"/>
<protein>
    <recommendedName>
        <fullName evidence="3">DUF4292 domain-containing protein</fullName>
    </recommendedName>
</protein>
<feature type="chain" id="PRO_5019031649" description="DUF4292 domain-containing protein" evidence="1">
    <location>
        <begin position="27"/>
        <end position="266"/>
    </location>
</feature>
<dbReference type="PROSITE" id="PS51257">
    <property type="entry name" value="PROKAR_LIPOPROTEIN"/>
    <property type="match status" value="1"/>
</dbReference>
<evidence type="ECO:0000256" key="1">
    <source>
        <dbReference type="SAM" id="SignalP"/>
    </source>
</evidence>
<name>A0A445MWP3_9BACT</name>
<gene>
    <name evidence="2" type="ORF">PITCH_A2030098</name>
</gene>
<reference evidence="2" key="1">
    <citation type="submission" date="2018-01" db="EMBL/GenBank/DDBJ databases">
        <authorList>
            <person name="Regsiter A."/>
            <person name="William W."/>
        </authorList>
    </citation>
    <scope>NUCLEOTIDE SEQUENCE</scope>
    <source>
        <strain evidence="2">TRIP AH-1</strain>
    </source>
</reference>
<evidence type="ECO:0008006" key="3">
    <source>
        <dbReference type="Google" id="ProtNLM"/>
    </source>
</evidence>
<keyword evidence="1" id="KW-0732">Signal</keyword>
<accession>A0A445MWP3</accession>
<proteinExistence type="predicted"/>
<evidence type="ECO:0000313" key="2">
    <source>
        <dbReference type="EMBL" id="SPD73954.1"/>
    </source>
</evidence>
<organism evidence="2">
    <name type="scientific">uncultured Desulfobacterium sp</name>
    <dbReference type="NCBI Taxonomy" id="201089"/>
    <lineage>
        <taxon>Bacteria</taxon>
        <taxon>Pseudomonadati</taxon>
        <taxon>Thermodesulfobacteriota</taxon>
        <taxon>Desulfobacteria</taxon>
        <taxon>Desulfobacterales</taxon>
        <taxon>Desulfobacteriaceae</taxon>
        <taxon>Desulfobacterium</taxon>
        <taxon>environmental samples</taxon>
    </lineage>
</organism>
<feature type="signal peptide" evidence="1">
    <location>
        <begin position="1"/>
        <end position="26"/>
    </location>
</feature>
<sequence>MTYFNFRQAVTLLVILGLSSCAPISAKHPRYMLSDQEISYIISNYRNQQDAIHSFVSSGDIVIRGGDGSEFEAAVLIAGTKDPLRIKIEITHFWGRPLVYILISDTAYHIISFPDKRYYEGEIGDRASSMLFRVNVDGDQLWSFGRGFPILMNYNRARCFAENQIALLKEDNEIIQLIDLCPGDSLPCHVFMPEQEIRVSFSDFQNNNDIQYAKKTRLYDQKTEFVLTLNIKEIFFNKDFDPSIFEMEIPQDFERVNNHDVSPDAQ</sequence>